<dbReference type="PROSITE" id="PS51085">
    <property type="entry name" value="2FE2S_FER_2"/>
    <property type="match status" value="1"/>
</dbReference>
<evidence type="ECO:0000256" key="1">
    <source>
        <dbReference type="ARBA" id="ARBA00010914"/>
    </source>
</evidence>
<protein>
    <submittedName>
        <fullName evidence="8">Ferredoxin</fullName>
    </submittedName>
</protein>
<keyword evidence="4" id="KW-0408">Iron</keyword>
<evidence type="ECO:0000256" key="2">
    <source>
        <dbReference type="ARBA" id="ARBA00022714"/>
    </source>
</evidence>
<dbReference type="PRINTS" id="PR00355">
    <property type="entry name" value="ADRENODOXIN"/>
</dbReference>
<dbReference type="SUPFAM" id="SSF54292">
    <property type="entry name" value="2Fe-2S ferredoxin-like"/>
    <property type="match status" value="1"/>
</dbReference>
<keyword evidence="3" id="KW-0479">Metal-binding</keyword>
<comment type="similarity">
    <text evidence="1">Belongs to the adrenodoxin/putidaredoxin family.</text>
</comment>
<sequence length="108" mass="12233">MSSINITVIDREGNRTEGVEWKDYESLMEALTRHKYPILATCGGNASCSTCHSYLDQTSFSKANEINDEEEDLLDMLDDTRHDTSRLSCQVEWAEELDGAEVTIAPEW</sequence>
<dbReference type="Pfam" id="PF00111">
    <property type="entry name" value="Fer2"/>
    <property type="match status" value="1"/>
</dbReference>
<organism evidence="8 9">
    <name type="scientific">Kocuria rosea subsp. polaris</name>
    <dbReference type="NCBI Taxonomy" id="136273"/>
    <lineage>
        <taxon>Bacteria</taxon>
        <taxon>Bacillati</taxon>
        <taxon>Actinomycetota</taxon>
        <taxon>Actinomycetes</taxon>
        <taxon>Micrococcales</taxon>
        <taxon>Micrococcaceae</taxon>
        <taxon>Kocuria</taxon>
    </lineage>
</organism>
<proteinExistence type="inferred from homology"/>
<keyword evidence="5" id="KW-0411">Iron-sulfur</keyword>
<evidence type="ECO:0000256" key="5">
    <source>
        <dbReference type="ARBA" id="ARBA00023014"/>
    </source>
</evidence>
<feature type="domain" description="2Fe-2S ferredoxin-type" evidence="7">
    <location>
        <begin position="4"/>
        <end position="108"/>
    </location>
</feature>
<dbReference type="AlphaFoldDB" id="A0A0A6VR06"/>
<comment type="cofactor">
    <cofactor evidence="6">
        <name>[2Fe-2S] cluster</name>
        <dbReference type="ChEBI" id="CHEBI:190135"/>
    </cofactor>
</comment>
<dbReference type="PANTHER" id="PTHR23426:SF65">
    <property type="entry name" value="FERREDOXIN-2, MITOCHONDRIAL"/>
    <property type="match status" value="1"/>
</dbReference>
<evidence type="ECO:0000256" key="6">
    <source>
        <dbReference type="ARBA" id="ARBA00034078"/>
    </source>
</evidence>
<evidence type="ECO:0000313" key="8">
    <source>
        <dbReference type="EMBL" id="KHD97046.1"/>
    </source>
</evidence>
<keyword evidence="2" id="KW-0001">2Fe-2S</keyword>
<dbReference type="OrthoDB" id="9799640at2"/>
<evidence type="ECO:0000256" key="4">
    <source>
        <dbReference type="ARBA" id="ARBA00023004"/>
    </source>
</evidence>
<dbReference type="GO" id="GO:0009055">
    <property type="term" value="F:electron transfer activity"/>
    <property type="evidence" value="ECO:0007669"/>
    <property type="project" value="TreeGrafter"/>
</dbReference>
<dbReference type="RefSeq" id="WP_017833918.1">
    <property type="nucleotide sequence ID" value="NZ_JSUH01000010.1"/>
</dbReference>
<dbReference type="InterPro" id="IPR012675">
    <property type="entry name" value="Beta-grasp_dom_sf"/>
</dbReference>
<dbReference type="GO" id="GO:0051537">
    <property type="term" value="F:2 iron, 2 sulfur cluster binding"/>
    <property type="evidence" value="ECO:0007669"/>
    <property type="project" value="UniProtKB-KW"/>
</dbReference>
<evidence type="ECO:0000259" key="7">
    <source>
        <dbReference type="PROSITE" id="PS51085"/>
    </source>
</evidence>
<dbReference type="InterPro" id="IPR001041">
    <property type="entry name" value="2Fe-2S_ferredoxin-type"/>
</dbReference>
<comment type="caution">
    <text evidence="8">The sequence shown here is derived from an EMBL/GenBank/DDBJ whole genome shotgun (WGS) entry which is preliminary data.</text>
</comment>
<keyword evidence="9" id="KW-1185">Reference proteome</keyword>
<dbReference type="EMBL" id="JSUH01000010">
    <property type="protein sequence ID" value="KHD97046.1"/>
    <property type="molecule type" value="Genomic_DNA"/>
</dbReference>
<dbReference type="PANTHER" id="PTHR23426">
    <property type="entry name" value="FERREDOXIN/ADRENODOXIN"/>
    <property type="match status" value="1"/>
</dbReference>
<dbReference type="Gene3D" id="3.10.20.30">
    <property type="match status" value="1"/>
</dbReference>
<dbReference type="Proteomes" id="UP000030466">
    <property type="component" value="Unassembled WGS sequence"/>
</dbReference>
<reference evidence="8 9" key="1">
    <citation type="journal article" date="2003" name="Int. J. Syst. Evol. Microbiol.">
        <title>Kocuria polaris sp. nov., an orange-pigmented psychrophilic bacterium isolated from an Antarctic cyanobacterial mat sample.</title>
        <authorList>
            <person name="Reddy G.S."/>
            <person name="Prakash J.S."/>
            <person name="Prabahar V."/>
            <person name="Matsumoto G.I."/>
            <person name="Stackebrandt E."/>
            <person name="Shivaji S."/>
        </authorList>
    </citation>
    <scope>NUCLEOTIDE SEQUENCE [LARGE SCALE GENOMIC DNA]</scope>
    <source>
        <strain evidence="8 9">CMS 76or</strain>
    </source>
</reference>
<dbReference type="InterPro" id="IPR001055">
    <property type="entry name" value="Adrenodoxin-like"/>
</dbReference>
<dbReference type="GO" id="GO:0140647">
    <property type="term" value="P:P450-containing electron transport chain"/>
    <property type="evidence" value="ECO:0007669"/>
    <property type="project" value="InterPro"/>
</dbReference>
<accession>A0A0A6VR06</accession>
<dbReference type="GO" id="GO:0046872">
    <property type="term" value="F:metal ion binding"/>
    <property type="evidence" value="ECO:0007669"/>
    <property type="project" value="UniProtKB-KW"/>
</dbReference>
<dbReference type="GeneID" id="64346184"/>
<evidence type="ECO:0000256" key="3">
    <source>
        <dbReference type="ARBA" id="ARBA00022723"/>
    </source>
</evidence>
<evidence type="ECO:0000313" key="9">
    <source>
        <dbReference type="Proteomes" id="UP000030466"/>
    </source>
</evidence>
<dbReference type="InterPro" id="IPR036010">
    <property type="entry name" value="2Fe-2S_ferredoxin-like_sf"/>
</dbReference>
<name>A0A0A6VR06_KOCRO</name>
<gene>
    <name evidence="8" type="ORF">GY22_11595</name>
</gene>